<dbReference type="OMA" id="EPGWLVN"/>
<dbReference type="PANTHER" id="PTHR12934">
    <property type="entry name" value="50S RIBOSOMAL PROTEIN L15"/>
    <property type="match status" value="1"/>
</dbReference>
<feature type="compositionally biased region" description="Polar residues" evidence="4">
    <location>
        <begin position="1"/>
        <end position="13"/>
    </location>
</feature>
<evidence type="ECO:0000313" key="7">
    <source>
        <dbReference type="Proteomes" id="UP000193685"/>
    </source>
</evidence>
<dbReference type="Proteomes" id="UP000193685">
    <property type="component" value="Unassembled WGS sequence"/>
</dbReference>
<keyword evidence="7" id="KW-1185">Reference proteome</keyword>
<dbReference type="Gene3D" id="3.100.10.10">
    <property type="match status" value="1"/>
</dbReference>
<proteinExistence type="inferred from homology"/>
<organism evidence="6 7">
    <name type="scientific">Protomyces lactucae-debilis</name>
    <dbReference type="NCBI Taxonomy" id="2754530"/>
    <lineage>
        <taxon>Eukaryota</taxon>
        <taxon>Fungi</taxon>
        <taxon>Dikarya</taxon>
        <taxon>Ascomycota</taxon>
        <taxon>Taphrinomycotina</taxon>
        <taxon>Taphrinomycetes</taxon>
        <taxon>Taphrinales</taxon>
        <taxon>Protomycetaceae</taxon>
        <taxon>Protomyces</taxon>
    </lineage>
</organism>
<keyword evidence="3" id="KW-0687">Ribonucleoprotein</keyword>
<comment type="caution">
    <text evidence="6">The sequence shown here is derived from an EMBL/GenBank/DDBJ whole genome shotgun (WGS) entry which is preliminary data.</text>
</comment>
<dbReference type="AlphaFoldDB" id="A0A1Y2EQ23"/>
<dbReference type="GO" id="GO:0003735">
    <property type="term" value="F:structural constituent of ribosome"/>
    <property type="evidence" value="ECO:0007669"/>
    <property type="project" value="InterPro"/>
</dbReference>
<dbReference type="HAMAP" id="MF_01341">
    <property type="entry name" value="Ribosomal_uL15"/>
    <property type="match status" value="1"/>
</dbReference>
<dbReference type="PANTHER" id="PTHR12934:SF11">
    <property type="entry name" value="LARGE RIBOSOMAL SUBUNIT PROTEIN UL15M"/>
    <property type="match status" value="1"/>
</dbReference>
<dbReference type="InterPro" id="IPR036227">
    <property type="entry name" value="Ribosomal_uL15/eL18_sf"/>
</dbReference>
<dbReference type="OrthoDB" id="361383at2759"/>
<accession>A0A1Y2EQ23</accession>
<dbReference type="RefSeq" id="XP_040721871.1">
    <property type="nucleotide sequence ID" value="XM_040868165.1"/>
</dbReference>
<dbReference type="EMBL" id="MCFI01000033">
    <property type="protein sequence ID" value="ORY73691.1"/>
    <property type="molecule type" value="Genomic_DNA"/>
</dbReference>
<dbReference type="InterPro" id="IPR030878">
    <property type="entry name" value="Ribosomal_uL15"/>
</dbReference>
<protein>
    <submittedName>
        <fullName evidence="6">Ribosomal protein L18e/L15P</fullName>
    </submittedName>
</protein>
<gene>
    <name evidence="6" type="ORF">BCR37DRAFT_353004</name>
</gene>
<evidence type="ECO:0000256" key="1">
    <source>
        <dbReference type="ARBA" id="ARBA00007320"/>
    </source>
</evidence>
<dbReference type="GeneID" id="63784764"/>
<dbReference type="Pfam" id="PF00828">
    <property type="entry name" value="Ribosomal_L27A"/>
    <property type="match status" value="1"/>
</dbReference>
<dbReference type="GO" id="GO:0006412">
    <property type="term" value="P:translation"/>
    <property type="evidence" value="ECO:0007669"/>
    <property type="project" value="InterPro"/>
</dbReference>
<evidence type="ECO:0000256" key="2">
    <source>
        <dbReference type="ARBA" id="ARBA00022980"/>
    </source>
</evidence>
<dbReference type="STRING" id="56484.A0A1Y2EQ23"/>
<feature type="compositionally biased region" description="Basic residues" evidence="4">
    <location>
        <begin position="31"/>
        <end position="40"/>
    </location>
</feature>
<dbReference type="InterPro" id="IPR005749">
    <property type="entry name" value="Ribosomal_uL15_bac-type"/>
</dbReference>
<name>A0A1Y2EQ23_PROLT</name>
<dbReference type="InterPro" id="IPR021131">
    <property type="entry name" value="Ribosomal_uL15/eL18"/>
</dbReference>
<evidence type="ECO:0000256" key="3">
    <source>
        <dbReference type="ARBA" id="ARBA00023274"/>
    </source>
</evidence>
<evidence type="ECO:0000313" key="6">
    <source>
        <dbReference type="EMBL" id="ORY73691.1"/>
    </source>
</evidence>
<comment type="similarity">
    <text evidence="1">Belongs to the universal ribosomal protein uL15 family.</text>
</comment>
<dbReference type="SUPFAM" id="SSF52080">
    <property type="entry name" value="Ribosomal proteins L15p and L18e"/>
    <property type="match status" value="1"/>
</dbReference>
<evidence type="ECO:0000259" key="5">
    <source>
        <dbReference type="Pfam" id="PF00828"/>
    </source>
</evidence>
<dbReference type="NCBIfam" id="TIGR01071">
    <property type="entry name" value="rplO_bact"/>
    <property type="match status" value="1"/>
</dbReference>
<sequence length="229" mass="24304">MSILNRLSDNEGATHNVKRLGRGPGSGKGKTAGRGHKGQKARSGNGAPRGFEGGQTPISRLFPKRGFNNSGEEDLSPLNLGKLQLWIDLGRINPSKPISMKDLVESNVIHGIKDGVKLLAGGKEALKTPVQLDVTKASAEAIARIEAVGGSIVCTYRNALSMRALLKPHTFAKLPKPALPTRRKDLEFYTMKEKRGYLADDLASGKIVLPANPAEAARKAASKAPAAVA</sequence>
<feature type="domain" description="Large ribosomal subunit protein uL15/eL18" evidence="5">
    <location>
        <begin position="77"/>
        <end position="153"/>
    </location>
</feature>
<keyword evidence="2 6" id="KW-0689">Ribosomal protein</keyword>
<evidence type="ECO:0000256" key="4">
    <source>
        <dbReference type="SAM" id="MobiDB-lite"/>
    </source>
</evidence>
<dbReference type="GO" id="GO:0005762">
    <property type="term" value="C:mitochondrial large ribosomal subunit"/>
    <property type="evidence" value="ECO:0007669"/>
    <property type="project" value="TreeGrafter"/>
</dbReference>
<feature type="region of interest" description="Disordered" evidence="4">
    <location>
        <begin position="1"/>
        <end position="67"/>
    </location>
</feature>
<reference evidence="6 7" key="1">
    <citation type="submission" date="2016-07" db="EMBL/GenBank/DDBJ databases">
        <title>Pervasive Adenine N6-methylation of Active Genes in Fungi.</title>
        <authorList>
            <consortium name="DOE Joint Genome Institute"/>
            <person name="Mondo S.J."/>
            <person name="Dannebaum R.O."/>
            <person name="Kuo R.C."/>
            <person name="Labutti K."/>
            <person name="Haridas S."/>
            <person name="Kuo A."/>
            <person name="Salamov A."/>
            <person name="Ahrendt S.R."/>
            <person name="Lipzen A."/>
            <person name="Sullivan W."/>
            <person name="Andreopoulos W.B."/>
            <person name="Clum A."/>
            <person name="Lindquist E."/>
            <person name="Daum C."/>
            <person name="Ramamoorthy G.K."/>
            <person name="Gryganskyi A."/>
            <person name="Culley D."/>
            <person name="Magnuson J.K."/>
            <person name="James T.Y."/>
            <person name="O'Malley M.A."/>
            <person name="Stajich J.E."/>
            <person name="Spatafora J.W."/>
            <person name="Visel A."/>
            <person name="Grigoriev I.V."/>
        </authorList>
    </citation>
    <scope>NUCLEOTIDE SEQUENCE [LARGE SCALE GENOMIC DNA]</scope>
    <source>
        <strain evidence="6 7">12-1054</strain>
    </source>
</reference>